<feature type="chain" id="PRO_5024373695" evidence="5">
    <location>
        <begin position="23"/>
        <end position="666"/>
    </location>
</feature>
<keyword evidence="7" id="KW-0969">Cilium</keyword>
<evidence type="ECO:0000256" key="4">
    <source>
        <dbReference type="PROSITE-ProRule" id="PRU00473"/>
    </source>
</evidence>
<evidence type="ECO:0000256" key="2">
    <source>
        <dbReference type="ARBA" id="ARBA00023136"/>
    </source>
</evidence>
<accession>A0A5S3PTV2</accession>
<dbReference type="RefSeq" id="WP_138658987.1">
    <property type="nucleotide sequence ID" value="NZ_VATY01000003.1"/>
</dbReference>
<keyword evidence="3" id="KW-0998">Cell outer membrane</keyword>
<feature type="signal peptide" evidence="5">
    <location>
        <begin position="1"/>
        <end position="22"/>
    </location>
</feature>
<sequence length="666" mass="75147">MKIIIKRIFLFTLLVSVQSSLAQDNLQEKADYLFSELFYAEAIPVYEKLLNSGKNTDYANQRLAECHLKMRNVEKAIPHLKVAVLSATPPPPDFYFMYGMALYNMGDKKGAETWLKKYDKHGNKDVRVKTFLQNGSLAPIAYNKGNHYEVEAVDFNSTYSDFGAFVNGDNLYFTSARTNNKKVALYGWNGEPWLDIFMIKENDPLAKPIPLPGNVNSDYHESSMVFSLNHKKETVLYFTGNKYFRFKGKNYFKKKKKKDVDARLNLKIFSAIKSSGKWKVNQDLPINSEHYSTGHPFVTSDGKRLYFTSDRPGGYGGSDIYYAPIHKRGGIGQPKNAGPIINTSGNEMFPFMDKEGHLFFTSDGHVGFGMLDIFSTVLNKENKIIGITNLGSPINSPADDFGYFEHDSGNTGYISSNRDGGLGSDDIYKFMFVPSLAIEGIVTDVINKKALDSVNVTIRNQTSNKIIAELLTDKYGRYKTFINRDSNYRIEVNRKTHSNKSIQVKCHEVPKKVREISQNIALEPVLDLKVLAGLNKLKFYYGQSNIRADAALELDKVVNLLTDNYPNMVIRIEAHTLPLGSHIDNDLLSTQRAKSIHDYLIANGVSENNIDSYQGFGKRKSINGCDDNSDCTNKEFEMSERIEFPIVQIKRGGNDPILNSVITKNK</sequence>
<dbReference type="EMBL" id="VATY01000003">
    <property type="protein sequence ID" value="TMM56120.1"/>
    <property type="molecule type" value="Genomic_DNA"/>
</dbReference>
<dbReference type="SUPFAM" id="SSF103088">
    <property type="entry name" value="OmpA-like"/>
    <property type="match status" value="1"/>
</dbReference>
<evidence type="ECO:0000256" key="1">
    <source>
        <dbReference type="ARBA" id="ARBA00004442"/>
    </source>
</evidence>
<dbReference type="SUPFAM" id="SSF82171">
    <property type="entry name" value="DPP6 N-terminal domain-like"/>
    <property type="match status" value="1"/>
</dbReference>
<evidence type="ECO:0000259" key="6">
    <source>
        <dbReference type="PROSITE" id="PS51123"/>
    </source>
</evidence>
<dbReference type="GO" id="GO:0009279">
    <property type="term" value="C:cell outer membrane"/>
    <property type="evidence" value="ECO:0007669"/>
    <property type="project" value="UniProtKB-SubCell"/>
</dbReference>
<keyword evidence="2 4" id="KW-0472">Membrane</keyword>
<evidence type="ECO:0000256" key="3">
    <source>
        <dbReference type="ARBA" id="ARBA00023237"/>
    </source>
</evidence>
<evidence type="ECO:0000313" key="8">
    <source>
        <dbReference type="Proteomes" id="UP000310314"/>
    </source>
</evidence>
<feature type="domain" description="OmpA-like" evidence="6">
    <location>
        <begin position="526"/>
        <end position="650"/>
    </location>
</feature>
<keyword evidence="7" id="KW-0966">Cell projection</keyword>
<name>A0A5S3PTV2_9FLAO</name>
<keyword evidence="7" id="KW-0282">Flagellum</keyword>
<dbReference type="PANTHER" id="PTHR30329">
    <property type="entry name" value="STATOR ELEMENT OF FLAGELLAR MOTOR COMPLEX"/>
    <property type="match status" value="1"/>
</dbReference>
<dbReference type="InterPro" id="IPR011990">
    <property type="entry name" value="TPR-like_helical_dom_sf"/>
</dbReference>
<dbReference type="Gene3D" id="3.30.1330.60">
    <property type="entry name" value="OmpA-like domain"/>
    <property type="match status" value="1"/>
</dbReference>
<dbReference type="Pfam" id="PF07676">
    <property type="entry name" value="PD40"/>
    <property type="match status" value="2"/>
</dbReference>
<organism evidence="7 8">
    <name type="scientific">Maribacter algarum</name>
    <name type="common">ex Zhang et al. 2020</name>
    <dbReference type="NCBI Taxonomy" id="2578118"/>
    <lineage>
        <taxon>Bacteria</taxon>
        <taxon>Pseudomonadati</taxon>
        <taxon>Bacteroidota</taxon>
        <taxon>Flavobacteriia</taxon>
        <taxon>Flavobacteriales</taxon>
        <taxon>Flavobacteriaceae</taxon>
        <taxon>Maribacter</taxon>
    </lineage>
</organism>
<reference evidence="7 8" key="1">
    <citation type="submission" date="2019-05" db="EMBL/GenBank/DDBJ databases">
        <authorList>
            <person name="Zhang J.-Y."/>
            <person name="Feg X."/>
            <person name="Du Z.-J."/>
        </authorList>
    </citation>
    <scope>NUCLEOTIDE SEQUENCE [LARGE SCALE GENOMIC DNA]</scope>
    <source>
        <strain evidence="7 8">RZ26</strain>
    </source>
</reference>
<dbReference type="InterPro" id="IPR006665">
    <property type="entry name" value="OmpA-like"/>
</dbReference>
<dbReference type="OrthoDB" id="9809364at2"/>
<proteinExistence type="predicted"/>
<dbReference type="InterPro" id="IPR050330">
    <property type="entry name" value="Bact_OuterMem_StrucFunc"/>
</dbReference>
<dbReference type="PROSITE" id="PS51123">
    <property type="entry name" value="OMPA_2"/>
    <property type="match status" value="1"/>
</dbReference>
<dbReference type="CDD" id="cd07185">
    <property type="entry name" value="OmpA_C-like"/>
    <property type="match status" value="1"/>
</dbReference>
<dbReference type="Gene3D" id="1.25.40.10">
    <property type="entry name" value="Tetratricopeptide repeat domain"/>
    <property type="match status" value="1"/>
</dbReference>
<dbReference type="PRINTS" id="PR01021">
    <property type="entry name" value="OMPADOMAIN"/>
</dbReference>
<keyword evidence="8" id="KW-1185">Reference proteome</keyword>
<dbReference type="Pfam" id="PF00691">
    <property type="entry name" value="OmpA"/>
    <property type="match status" value="1"/>
</dbReference>
<dbReference type="InterPro" id="IPR006664">
    <property type="entry name" value="OMP_bac"/>
</dbReference>
<comment type="caution">
    <text evidence="7">The sequence shown here is derived from an EMBL/GenBank/DDBJ whole genome shotgun (WGS) entry which is preliminary data.</text>
</comment>
<evidence type="ECO:0000313" key="7">
    <source>
        <dbReference type="EMBL" id="TMM56120.1"/>
    </source>
</evidence>
<comment type="subcellular location">
    <subcellularLocation>
        <location evidence="1">Cell outer membrane</location>
    </subcellularLocation>
</comment>
<protein>
    <submittedName>
        <fullName evidence="7">Flagellar motor protein MotB</fullName>
    </submittedName>
</protein>
<dbReference type="SUPFAM" id="SSF48452">
    <property type="entry name" value="TPR-like"/>
    <property type="match status" value="1"/>
</dbReference>
<keyword evidence="5" id="KW-0732">Signal</keyword>
<evidence type="ECO:0000256" key="5">
    <source>
        <dbReference type="SAM" id="SignalP"/>
    </source>
</evidence>
<gene>
    <name evidence="7" type="ORF">FEE95_15945</name>
</gene>
<dbReference type="InterPro" id="IPR011659">
    <property type="entry name" value="WD40"/>
</dbReference>
<dbReference type="AlphaFoldDB" id="A0A5S3PTV2"/>
<dbReference type="Gene3D" id="2.60.40.1120">
    <property type="entry name" value="Carboxypeptidase-like, regulatory domain"/>
    <property type="match status" value="1"/>
</dbReference>
<dbReference type="InterPro" id="IPR036737">
    <property type="entry name" value="OmpA-like_sf"/>
</dbReference>
<dbReference type="Proteomes" id="UP000310314">
    <property type="component" value="Unassembled WGS sequence"/>
</dbReference>
<dbReference type="PANTHER" id="PTHR30329:SF21">
    <property type="entry name" value="LIPOPROTEIN YIAD-RELATED"/>
    <property type="match status" value="1"/>
</dbReference>